<name>A0A564G2R8_9HYPH</name>
<dbReference type="SUPFAM" id="SSF103025">
    <property type="entry name" value="Folate-binding domain"/>
    <property type="match status" value="1"/>
</dbReference>
<gene>
    <name evidence="3" type="primary">soxG</name>
    <name evidence="2" type="ORF">IFDJLNFL_0654</name>
    <name evidence="3" type="ORF">MTDSW087_03966</name>
</gene>
<evidence type="ECO:0000313" key="4">
    <source>
        <dbReference type="Proteomes" id="UP000401717"/>
    </source>
</evidence>
<keyword evidence="5" id="KW-1185">Reference proteome</keyword>
<dbReference type="InterPro" id="IPR027266">
    <property type="entry name" value="TrmE/GcvT-like"/>
</dbReference>
<sequence length="212" mass="22465">MPETEVAARPASSAWQPRSPWEGHARPGRHGRAEGAPGLILQPRGRSGLALLIAAPGRDTELGNRLAAHLGWSLPEPGRTRIAGERGLIWAAPGQWLALAEAPEDLRELDTLLDGVAAVTDQSDGRAVVRVSGGRAREALAKGVTVDLHPRAFGPGRTAVTGIAHIGAQLWQRDAEPTYDIAVARSFAGSFWDWLTAASAEFGYVVEPGPRA</sequence>
<dbReference type="GO" id="GO:0008115">
    <property type="term" value="F:sarcosine oxidase activity"/>
    <property type="evidence" value="ECO:0007669"/>
    <property type="project" value="UniProtKB-EC"/>
</dbReference>
<keyword evidence="3" id="KW-0560">Oxidoreductase</keyword>
<dbReference type="EC" id="1.5.3.1" evidence="3"/>
<reference evidence="3 4" key="1">
    <citation type="submission" date="2019-06" db="EMBL/GenBank/DDBJ databases">
        <authorList>
            <person name="Rodrigo-Torres L."/>
            <person name="Arahal R. D."/>
            <person name="Lucena T."/>
        </authorList>
    </citation>
    <scope>NUCLEOTIDE SEQUENCE [LARGE SCALE GENOMIC DNA]</scope>
    <source>
        <strain evidence="3 4">SW08-7</strain>
    </source>
</reference>
<reference evidence="2" key="2">
    <citation type="journal article" date="2021" name="Front. Microbiol.">
        <title>Comprehensive Comparative Genomics and Phenotyping of Methylobacterium Species.</title>
        <authorList>
            <person name="Alessa O."/>
            <person name="Ogura Y."/>
            <person name="Fujitani Y."/>
            <person name="Takami H."/>
            <person name="Hayashi T."/>
            <person name="Sahin N."/>
            <person name="Tani A."/>
        </authorList>
    </citation>
    <scope>NUCLEOTIDE SEQUENCE</scope>
    <source>
        <strain evidence="2">DSM 22415</strain>
    </source>
</reference>
<dbReference type="Gene3D" id="3.30.1360.120">
    <property type="entry name" value="Probable tRNA modification gtpase trme, domain 1"/>
    <property type="match status" value="1"/>
</dbReference>
<evidence type="ECO:0000313" key="2">
    <source>
        <dbReference type="EMBL" id="GJD54775.1"/>
    </source>
</evidence>
<evidence type="ECO:0000256" key="1">
    <source>
        <dbReference type="SAM" id="MobiDB-lite"/>
    </source>
</evidence>
<dbReference type="AlphaFoldDB" id="A0A564G2R8"/>
<dbReference type="RefSeq" id="WP_144766621.1">
    <property type="nucleotide sequence ID" value="NZ_BPQI01000014.1"/>
</dbReference>
<reference evidence="2" key="3">
    <citation type="submission" date="2021-08" db="EMBL/GenBank/DDBJ databases">
        <authorList>
            <person name="Tani A."/>
            <person name="Ola A."/>
            <person name="Ogura Y."/>
            <person name="Katsura K."/>
            <person name="Hayashi T."/>
        </authorList>
    </citation>
    <scope>NUCLEOTIDE SEQUENCE</scope>
    <source>
        <strain evidence="2">DSM 22415</strain>
    </source>
</reference>
<dbReference type="EMBL" id="CABFVH010000030">
    <property type="protein sequence ID" value="VUF14248.1"/>
    <property type="molecule type" value="Genomic_DNA"/>
</dbReference>
<dbReference type="Proteomes" id="UP000401717">
    <property type="component" value="Unassembled WGS sequence"/>
</dbReference>
<dbReference type="Pfam" id="PF04268">
    <property type="entry name" value="SoxG"/>
    <property type="match status" value="1"/>
</dbReference>
<organism evidence="3 4">
    <name type="scientific">Methylobacterium dankookense</name>
    <dbReference type="NCBI Taxonomy" id="560405"/>
    <lineage>
        <taxon>Bacteria</taxon>
        <taxon>Pseudomonadati</taxon>
        <taxon>Pseudomonadota</taxon>
        <taxon>Alphaproteobacteria</taxon>
        <taxon>Hyphomicrobiales</taxon>
        <taxon>Methylobacteriaceae</taxon>
        <taxon>Methylobacterium</taxon>
    </lineage>
</organism>
<feature type="region of interest" description="Disordered" evidence="1">
    <location>
        <begin position="1"/>
        <end position="40"/>
    </location>
</feature>
<evidence type="ECO:0000313" key="3">
    <source>
        <dbReference type="EMBL" id="VUF14248.1"/>
    </source>
</evidence>
<dbReference type="Proteomes" id="UP001055303">
    <property type="component" value="Unassembled WGS sequence"/>
</dbReference>
<proteinExistence type="predicted"/>
<dbReference type="InterPro" id="IPR007375">
    <property type="entry name" value="SoxG"/>
</dbReference>
<dbReference type="OrthoDB" id="7562825at2"/>
<protein>
    <submittedName>
        <fullName evidence="3">Sarcosine oxidase subunit gamma</fullName>
        <ecNumber evidence="3">1.5.3.1</ecNumber>
    </submittedName>
</protein>
<evidence type="ECO:0000313" key="5">
    <source>
        <dbReference type="Proteomes" id="UP001055303"/>
    </source>
</evidence>
<dbReference type="Gene3D" id="3.30.70.1520">
    <property type="entry name" value="Heterotetrameric sarcosine oxidase"/>
    <property type="match status" value="1"/>
</dbReference>
<dbReference type="EMBL" id="BPQI01000014">
    <property type="protein sequence ID" value="GJD54775.1"/>
    <property type="molecule type" value="Genomic_DNA"/>
</dbReference>
<accession>A0A564G2R8</accession>